<evidence type="ECO:0000256" key="2">
    <source>
        <dbReference type="ARBA" id="ARBA00022516"/>
    </source>
</evidence>
<comment type="function">
    <text evidence="10">Catalyzes the transfer of an acyl group from acyl-phosphate (acyl-PO(4)) to glycerol-3-phosphate (G3P) to form lysophosphatidic acid (LPA). This enzyme utilizes acyl-phosphate as fatty acyl donor, but not acyl-CoA or acyl-ACP.</text>
</comment>
<keyword evidence="7 10" id="KW-0472">Membrane</keyword>
<evidence type="ECO:0000256" key="1">
    <source>
        <dbReference type="ARBA" id="ARBA00022475"/>
    </source>
</evidence>
<evidence type="ECO:0000256" key="5">
    <source>
        <dbReference type="ARBA" id="ARBA00022989"/>
    </source>
</evidence>
<comment type="subunit">
    <text evidence="10">Probably interacts with PlsX.</text>
</comment>
<feature type="transmembrane region" description="Helical" evidence="10">
    <location>
        <begin position="79"/>
        <end position="97"/>
    </location>
</feature>
<dbReference type="PANTHER" id="PTHR30309">
    <property type="entry name" value="INNER MEMBRANE PROTEIN YGIH"/>
    <property type="match status" value="1"/>
</dbReference>
<feature type="transmembrane region" description="Helical" evidence="10">
    <location>
        <begin position="160"/>
        <end position="176"/>
    </location>
</feature>
<dbReference type="PANTHER" id="PTHR30309:SF0">
    <property type="entry name" value="GLYCEROL-3-PHOSPHATE ACYLTRANSFERASE-RELATED"/>
    <property type="match status" value="1"/>
</dbReference>
<evidence type="ECO:0000256" key="10">
    <source>
        <dbReference type="HAMAP-Rule" id="MF_01043"/>
    </source>
</evidence>
<keyword evidence="2 10" id="KW-0444">Lipid biosynthesis</keyword>
<dbReference type="eggNOG" id="COG0344">
    <property type="taxonomic scope" value="Bacteria"/>
</dbReference>
<name>A0A0R1VMZ6_9LACO</name>
<evidence type="ECO:0000256" key="6">
    <source>
        <dbReference type="ARBA" id="ARBA00023098"/>
    </source>
</evidence>
<evidence type="ECO:0000256" key="9">
    <source>
        <dbReference type="ARBA" id="ARBA00023264"/>
    </source>
</evidence>
<dbReference type="EC" id="2.3.1.275" evidence="10"/>
<keyword evidence="3 10" id="KW-0808">Transferase</keyword>
<feature type="transmembrane region" description="Helical" evidence="10">
    <location>
        <begin position="52"/>
        <end position="73"/>
    </location>
</feature>
<dbReference type="GO" id="GO:0008654">
    <property type="term" value="P:phospholipid biosynthetic process"/>
    <property type="evidence" value="ECO:0007669"/>
    <property type="project" value="UniProtKB-UniRule"/>
</dbReference>
<dbReference type="RefSeq" id="WP_025014789.1">
    <property type="nucleotide sequence ID" value="NZ_AZFU01000022.1"/>
</dbReference>
<organism evidence="11 12">
    <name type="scientific">Lactobacillus kitasatonis DSM 16761 = JCM 1039</name>
    <dbReference type="NCBI Taxonomy" id="1423767"/>
    <lineage>
        <taxon>Bacteria</taxon>
        <taxon>Bacillati</taxon>
        <taxon>Bacillota</taxon>
        <taxon>Bacilli</taxon>
        <taxon>Lactobacillales</taxon>
        <taxon>Lactobacillaceae</taxon>
        <taxon>Lactobacillus</taxon>
    </lineage>
</organism>
<proteinExistence type="inferred from homology"/>
<evidence type="ECO:0000313" key="11">
    <source>
        <dbReference type="EMBL" id="KRM04243.1"/>
    </source>
</evidence>
<evidence type="ECO:0000256" key="3">
    <source>
        <dbReference type="ARBA" id="ARBA00022679"/>
    </source>
</evidence>
<dbReference type="GO" id="GO:0005886">
    <property type="term" value="C:plasma membrane"/>
    <property type="evidence" value="ECO:0007669"/>
    <property type="project" value="UniProtKB-SubCell"/>
</dbReference>
<comment type="catalytic activity">
    <reaction evidence="10">
        <text>an acyl phosphate + sn-glycerol 3-phosphate = a 1-acyl-sn-glycero-3-phosphate + phosphate</text>
        <dbReference type="Rhea" id="RHEA:34075"/>
        <dbReference type="ChEBI" id="CHEBI:43474"/>
        <dbReference type="ChEBI" id="CHEBI:57597"/>
        <dbReference type="ChEBI" id="CHEBI:57970"/>
        <dbReference type="ChEBI" id="CHEBI:59918"/>
        <dbReference type="EC" id="2.3.1.275"/>
    </reaction>
</comment>
<sequence>MTPIYATLIGYLFGNFLTAMIVGKIFLKINPTQYGSHNPGTANMGAVFGKKWGILTCLGDLLKSLIALFIVYFAFPAHINIAFCGLGLILGHCFPFWNHFQGGKGVAVAAQITVFYDWKAGFATLLVALVLTAIMQNLTIPPLVFMLLFGVYEFLQNQEAGIIFMVITLIMVFKFWKDIVDFFTGHGKKVDILYSIKKKLGIKSK</sequence>
<comment type="caution">
    <text evidence="11">The sequence shown here is derived from an EMBL/GenBank/DDBJ whole genome shotgun (WGS) entry which is preliminary data.</text>
</comment>
<evidence type="ECO:0000256" key="4">
    <source>
        <dbReference type="ARBA" id="ARBA00022692"/>
    </source>
</evidence>
<dbReference type="GO" id="GO:0043772">
    <property type="term" value="F:acyl-phosphate glycerol-3-phosphate acyltransferase activity"/>
    <property type="evidence" value="ECO:0007669"/>
    <property type="project" value="UniProtKB-UniRule"/>
</dbReference>
<gene>
    <name evidence="10" type="primary">plsY</name>
    <name evidence="11" type="ORF">FC59_GL000994</name>
</gene>
<dbReference type="InterPro" id="IPR003811">
    <property type="entry name" value="G3P_acylTferase_PlsY"/>
</dbReference>
<reference evidence="11 12" key="1">
    <citation type="journal article" date="2015" name="Genome Announc.">
        <title>Expanding the biotechnology potential of lactobacilli through comparative genomics of 213 strains and associated genera.</title>
        <authorList>
            <person name="Sun Z."/>
            <person name="Harris H.M."/>
            <person name="McCann A."/>
            <person name="Guo C."/>
            <person name="Argimon S."/>
            <person name="Zhang W."/>
            <person name="Yang X."/>
            <person name="Jeffery I.B."/>
            <person name="Cooney J.C."/>
            <person name="Kagawa T.F."/>
            <person name="Liu W."/>
            <person name="Song Y."/>
            <person name="Salvetti E."/>
            <person name="Wrobel A."/>
            <person name="Rasinkangas P."/>
            <person name="Parkhill J."/>
            <person name="Rea M.C."/>
            <person name="O'Sullivan O."/>
            <person name="Ritari J."/>
            <person name="Douillard F.P."/>
            <person name="Paul Ross R."/>
            <person name="Yang R."/>
            <person name="Briner A.E."/>
            <person name="Felis G.E."/>
            <person name="de Vos W.M."/>
            <person name="Barrangou R."/>
            <person name="Klaenhammer T.R."/>
            <person name="Caufield P.W."/>
            <person name="Cui Y."/>
            <person name="Zhang H."/>
            <person name="O'Toole P.W."/>
        </authorList>
    </citation>
    <scope>NUCLEOTIDE SEQUENCE [LARGE SCALE GENOMIC DNA]</scope>
    <source>
        <strain evidence="11 12">DSM 16761</strain>
    </source>
</reference>
<keyword evidence="4 10" id="KW-0812">Transmembrane</keyword>
<dbReference type="AlphaFoldDB" id="A0A0R1VMZ6"/>
<evidence type="ECO:0000313" key="12">
    <source>
        <dbReference type="Proteomes" id="UP000051307"/>
    </source>
</evidence>
<comment type="similarity">
    <text evidence="10">Belongs to the PlsY family.</text>
</comment>
<dbReference type="UniPathway" id="UPA00085"/>
<keyword evidence="8 10" id="KW-0594">Phospholipid biosynthesis</keyword>
<keyword evidence="5 10" id="KW-1133">Transmembrane helix</keyword>
<dbReference type="Proteomes" id="UP000051307">
    <property type="component" value="Unassembled WGS sequence"/>
</dbReference>
<comment type="pathway">
    <text evidence="10">Lipid metabolism; phospholipid metabolism.</text>
</comment>
<feature type="transmembrane region" description="Helical" evidence="10">
    <location>
        <begin position="118"/>
        <end position="140"/>
    </location>
</feature>
<keyword evidence="6 10" id="KW-0443">Lipid metabolism</keyword>
<feature type="transmembrane region" description="Helical" evidence="10">
    <location>
        <begin position="6"/>
        <end position="27"/>
    </location>
</feature>
<dbReference type="NCBIfam" id="NF010987">
    <property type="entry name" value="PRK14411.1"/>
    <property type="match status" value="1"/>
</dbReference>
<protein>
    <recommendedName>
        <fullName evidence="10">Glycerol-3-phosphate acyltransferase</fullName>
    </recommendedName>
    <alternativeName>
        <fullName evidence="10">Acyl-PO4 G3P acyltransferase</fullName>
    </alternativeName>
    <alternativeName>
        <fullName evidence="10">Acyl-phosphate--glycerol-3-phosphate acyltransferase</fullName>
    </alternativeName>
    <alternativeName>
        <fullName evidence="10">G3P acyltransferase</fullName>
        <shortName evidence="10">GPAT</shortName>
        <ecNumber evidence="10">2.3.1.275</ecNumber>
    </alternativeName>
    <alternativeName>
        <fullName evidence="10">Lysophosphatidic acid synthase</fullName>
        <shortName evidence="10">LPA synthase</shortName>
    </alternativeName>
</protein>
<evidence type="ECO:0000256" key="8">
    <source>
        <dbReference type="ARBA" id="ARBA00023209"/>
    </source>
</evidence>
<keyword evidence="9 10" id="KW-1208">Phospholipid metabolism</keyword>
<keyword evidence="1 10" id="KW-1003">Cell membrane</keyword>
<accession>A0A0R1VMZ6</accession>
<dbReference type="OrthoDB" id="9777124at2"/>
<dbReference type="SMART" id="SM01207">
    <property type="entry name" value="G3P_acyltransf"/>
    <property type="match status" value="1"/>
</dbReference>
<dbReference type="HAMAP" id="MF_01043">
    <property type="entry name" value="PlsY"/>
    <property type="match status" value="1"/>
</dbReference>
<dbReference type="PATRIC" id="fig|1423767.3.peg.1027"/>
<evidence type="ECO:0000256" key="7">
    <source>
        <dbReference type="ARBA" id="ARBA00023136"/>
    </source>
</evidence>
<comment type="subcellular location">
    <subcellularLocation>
        <location evidence="10">Cell membrane</location>
        <topology evidence="10">Multi-pass membrane protein</topology>
    </subcellularLocation>
</comment>
<dbReference type="EMBL" id="AZFU01000022">
    <property type="protein sequence ID" value="KRM04243.1"/>
    <property type="molecule type" value="Genomic_DNA"/>
</dbReference>
<dbReference type="Pfam" id="PF02660">
    <property type="entry name" value="G3P_acyltransf"/>
    <property type="match status" value="1"/>
</dbReference>